<dbReference type="RefSeq" id="WP_147168458.1">
    <property type="nucleotide sequence ID" value="NZ_VOOR01000035.1"/>
</dbReference>
<dbReference type="Pfam" id="PF12771">
    <property type="entry name" value="SusD-like_2"/>
    <property type="match status" value="1"/>
</dbReference>
<dbReference type="PROSITE" id="PS51257">
    <property type="entry name" value="PROKAR_LIPOPROTEIN"/>
    <property type="match status" value="1"/>
</dbReference>
<dbReference type="OrthoDB" id="725917at2"/>
<dbReference type="InterPro" id="IPR011990">
    <property type="entry name" value="TPR-like_helical_dom_sf"/>
</dbReference>
<evidence type="ECO:0000256" key="1">
    <source>
        <dbReference type="SAM" id="SignalP"/>
    </source>
</evidence>
<feature type="chain" id="PRO_5022796857" evidence="1">
    <location>
        <begin position="22"/>
        <end position="497"/>
    </location>
</feature>
<keyword evidence="2" id="KW-0449">Lipoprotein</keyword>
<gene>
    <name evidence="2" type="ORF">FRY97_15430</name>
</gene>
<keyword evidence="1" id="KW-0732">Signal</keyword>
<feature type="signal peptide" evidence="1">
    <location>
        <begin position="1"/>
        <end position="21"/>
    </location>
</feature>
<accession>A0A5C6RJ77</accession>
<comment type="caution">
    <text evidence="2">The sequence shown here is derived from an EMBL/GenBank/DDBJ whole genome shotgun (WGS) entry which is preliminary data.</text>
</comment>
<evidence type="ECO:0000313" key="2">
    <source>
        <dbReference type="EMBL" id="TXB62173.1"/>
    </source>
</evidence>
<protein>
    <submittedName>
        <fullName evidence="2">SusD/RagB family nutrient-binding outer membrane lipoprotein</fullName>
    </submittedName>
</protein>
<sequence>MISIKPLSLVALLATVLLVSCEQFDEFNANPNEPTEVSADVLMTAALRSSVNTMVTESFLLGNNAAQLTAKTLRTEVDAYNWNAFPTVWEGLYESLTDVNAVERIALEQGNEKMQGAAMVVRAWVFSTLTNAYGDIPYFEAIKGGTESNFTPAYDEQAVIYADLLDQLAQADALLAPEAAGSISGDIIYNGSAAQWRKLANSLRLRLLMAANNQLADTGAQFAEVVEAGNIMESNEDNAALVYLDGFPNQFPLIPLKTGDFDAVAISQNAVNLLSSYDDPRLFRYARPDNGIYGPDGTFDGAENGAGAGSCDKIGSRLGPAYFVDGAQTTADQLGIELGKGIIMTYAELEFLLAEAAEKGWIGDDVESHYRAGIAASMGYHQVSLDDTQWDSFDDFYANSGVAYTAAVDIWEQKWVALFFHGLEPYFELRRWYFESGNDWAGLPFVSPPCANVNDDMLPMRFLYPGEEQSLNSDNYSAAVQRLGGSNSQNAAIWLVK</sequence>
<name>A0A5C6RJ77_9BACT</name>
<organism evidence="2 3">
    <name type="scientific">Phaeodactylibacter luteus</name>
    <dbReference type="NCBI Taxonomy" id="1564516"/>
    <lineage>
        <taxon>Bacteria</taxon>
        <taxon>Pseudomonadati</taxon>
        <taxon>Bacteroidota</taxon>
        <taxon>Saprospiria</taxon>
        <taxon>Saprospirales</taxon>
        <taxon>Haliscomenobacteraceae</taxon>
        <taxon>Phaeodactylibacter</taxon>
    </lineage>
</organism>
<evidence type="ECO:0000313" key="3">
    <source>
        <dbReference type="Proteomes" id="UP000321580"/>
    </source>
</evidence>
<dbReference type="Proteomes" id="UP000321580">
    <property type="component" value="Unassembled WGS sequence"/>
</dbReference>
<dbReference type="SUPFAM" id="SSF48452">
    <property type="entry name" value="TPR-like"/>
    <property type="match status" value="1"/>
</dbReference>
<dbReference type="EMBL" id="VOOR01000035">
    <property type="protein sequence ID" value="TXB62173.1"/>
    <property type="molecule type" value="Genomic_DNA"/>
</dbReference>
<dbReference type="InterPro" id="IPR041662">
    <property type="entry name" value="SusD-like_2"/>
</dbReference>
<dbReference type="AlphaFoldDB" id="A0A5C6RJ77"/>
<reference evidence="2 3" key="1">
    <citation type="submission" date="2019-08" db="EMBL/GenBank/DDBJ databases">
        <title>Genome of Phaeodactylibacter luteus.</title>
        <authorList>
            <person name="Bowman J.P."/>
        </authorList>
    </citation>
    <scope>NUCLEOTIDE SEQUENCE [LARGE SCALE GENOMIC DNA]</scope>
    <source>
        <strain evidence="2 3">KCTC 42180</strain>
    </source>
</reference>
<dbReference type="Gene3D" id="1.25.40.390">
    <property type="match status" value="1"/>
</dbReference>
<keyword evidence="3" id="KW-1185">Reference proteome</keyword>
<proteinExistence type="predicted"/>